<evidence type="ECO:0000313" key="6">
    <source>
        <dbReference type="Proteomes" id="UP000002358"/>
    </source>
</evidence>
<accession>A0A7M7IXI6</accession>
<protein>
    <recommendedName>
        <fullName evidence="4">MD-2-related lipid-recognition domain-containing protein</fullName>
    </recommendedName>
</protein>
<dbReference type="Gene3D" id="2.60.40.770">
    <property type="match status" value="1"/>
</dbReference>
<keyword evidence="3" id="KW-0964">Secreted</keyword>
<organism evidence="5 6">
    <name type="scientific">Nasonia vitripennis</name>
    <name type="common">Parasitic wasp</name>
    <dbReference type="NCBI Taxonomy" id="7425"/>
    <lineage>
        <taxon>Eukaryota</taxon>
        <taxon>Metazoa</taxon>
        <taxon>Ecdysozoa</taxon>
        <taxon>Arthropoda</taxon>
        <taxon>Hexapoda</taxon>
        <taxon>Insecta</taxon>
        <taxon>Pterygota</taxon>
        <taxon>Neoptera</taxon>
        <taxon>Endopterygota</taxon>
        <taxon>Hymenoptera</taxon>
        <taxon>Apocrita</taxon>
        <taxon>Proctotrupomorpha</taxon>
        <taxon>Chalcidoidea</taxon>
        <taxon>Pteromalidae</taxon>
        <taxon>Pteromalinae</taxon>
        <taxon>Nasonia</taxon>
    </lineage>
</organism>
<dbReference type="FunCoup" id="A0A7M7IXI6">
    <property type="interactions" value="97"/>
</dbReference>
<dbReference type="SMR" id="A0A7M7IXI6"/>
<dbReference type="GeneID" id="100680274"/>
<proteinExistence type="inferred from homology"/>
<dbReference type="KEGG" id="nvi:100680274"/>
<comment type="similarity">
    <text evidence="2">Belongs to the NPC2 family.</text>
</comment>
<reference evidence="5" key="1">
    <citation type="submission" date="2021-01" db="UniProtKB">
        <authorList>
            <consortium name="EnsemblMetazoa"/>
        </authorList>
    </citation>
    <scope>IDENTIFICATION</scope>
</reference>
<dbReference type="InParanoid" id="A0A7M7IXI6"/>
<dbReference type="InterPro" id="IPR003172">
    <property type="entry name" value="ML_dom"/>
</dbReference>
<sequence>MFGHKTAGCITTQRLEASTHDLFRLMTYRGLIWGVYWWSAVKGKKLTAKDTNVLTPRVRATVLGETVSYPFPQKNACSTLKNSKCPLEAGEDVTYQLSMPVLKHYPKIPLTIEFAFLDDKENVVVCFALPAKVADK</sequence>
<dbReference type="Pfam" id="PF02221">
    <property type="entry name" value="E1_DerP2_DerF2"/>
    <property type="match status" value="1"/>
</dbReference>
<feature type="domain" description="MD-2-related lipid-recognition" evidence="4">
    <location>
        <begin position="46"/>
        <end position="132"/>
    </location>
</feature>
<dbReference type="InterPro" id="IPR014756">
    <property type="entry name" value="Ig_E-set"/>
</dbReference>
<dbReference type="Proteomes" id="UP000002358">
    <property type="component" value="Chromosome 4"/>
</dbReference>
<evidence type="ECO:0000259" key="4">
    <source>
        <dbReference type="Pfam" id="PF02221"/>
    </source>
</evidence>
<keyword evidence="6" id="KW-1185">Reference proteome</keyword>
<name>A0A7M7IXI6_NASVI</name>
<evidence type="ECO:0000256" key="3">
    <source>
        <dbReference type="ARBA" id="ARBA00022525"/>
    </source>
</evidence>
<dbReference type="RefSeq" id="XP_016840330.1">
    <property type="nucleotide sequence ID" value="XM_016984841.2"/>
</dbReference>
<dbReference type="EnsemblMetazoa" id="XM_016984841">
    <property type="protein sequence ID" value="XP_016840330"/>
    <property type="gene ID" value="LOC100680274"/>
</dbReference>
<evidence type="ECO:0000313" key="5">
    <source>
        <dbReference type="EnsemblMetazoa" id="XP_016840330"/>
    </source>
</evidence>
<comment type="subcellular location">
    <subcellularLocation>
        <location evidence="1">Secreted</location>
    </subcellularLocation>
</comment>
<dbReference type="GO" id="GO:0005576">
    <property type="term" value="C:extracellular region"/>
    <property type="evidence" value="ECO:0007669"/>
    <property type="project" value="UniProtKB-SubCell"/>
</dbReference>
<dbReference type="OrthoDB" id="6489092at2759"/>
<dbReference type="FunFam" id="2.60.40.770:FF:000001">
    <property type="entry name" value="NPC intracellular cholesterol transporter 2"/>
    <property type="match status" value="1"/>
</dbReference>
<dbReference type="SUPFAM" id="SSF81296">
    <property type="entry name" value="E set domains"/>
    <property type="match status" value="1"/>
</dbReference>
<evidence type="ECO:0000256" key="2">
    <source>
        <dbReference type="ARBA" id="ARBA00006370"/>
    </source>
</evidence>
<dbReference type="AlphaFoldDB" id="A0A7M7IXI6"/>
<evidence type="ECO:0000256" key="1">
    <source>
        <dbReference type="ARBA" id="ARBA00004613"/>
    </source>
</evidence>